<evidence type="ECO:0000256" key="2">
    <source>
        <dbReference type="SAM" id="Phobius"/>
    </source>
</evidence>
<comment type="caution">
    <text evidence="4">The sequence shown here is derived from an EMBL/GenBank/DDBJ whole genome shotgun (WGS) entry which is preliminary data.</text>
</comment>
<dbReference type="InterPro" id="IPR051922">
    <property type="entry name" value="Bact_Sporulation_Assoc"/>
</dbReference>
<evidence type="ECO:0000256" key="1">
    <source>
        <dbReference type="SAM" id="MobiDB-lite"/>
    </source>
</evidence>
<dbReference type="Proteomes" id="UP001596528">
    <property type="component" value="Unassembled WGS sequence"/>
</dbReference>
<evidence type="ECO:0000259" key="3">
    <source>
        <dbReference type="Pfam" id="PF08486"/>
    </source>
</evidence>
<proteinExistence type="predicted"/>
<protein>
    <submittedName>
        <fullName evidence="4">Stage II sporulation protein D</fullName>
    </submittedName>
</protein>
<dbReference type="RefSeq" id="WP_138789897.1">
    <property type="nucleotide sequence ID" value="NZ_JBHTGQ010000039.1"/>
</dbReference>
<dbReference type="InterPro" id="IPR014225">
    <property type="entry name" value="Spore_II_D_firmicutes"/>
</dbReference>
<keyword evidence="2" id="KW-0812">Transmembrane</keyword>
<keyword evidence="2" id="KW-1133">Transmembrane helix</keyword>
<dbReference type="InterPro" id="IPR013486">
    <property type="entry name" value="SpoIID/LytB"/>
</dbReference>
<keyword evidence="2" id="KW-0472">Membrane</keyword>
<accession>A0ABW2V954</accession>
<dbReference type="NCBIfam" id="TIGR02870">
    <property type="entry name" value="spore_II_D"/>
    <property type="match status" value="1"/>
</dbReference>
<keyword evidence="5" id="KW-1185">Reference proteome</keyword>
<dbReference type="PANTHER" id="PTHR30032">
    <property type="entry name" value="N-ACETYLMURAMOYL-L-ALANINE AMIDASE-RELATED"/>
    <property type="match status" value="1"/>
</dbReference>
<gene>
    <name evidence="4" type="primary">spoIID</name>
    <name evidence="4" type="ORF">ACFQWB_14730</name>
</gene>
<dbReference type="PANTHER" id="PTHR30032:SF4">
    <property type="entry name" value="AMIDASE ENHANCER"/>
    <property type="match status" value="1"/>
</dbReference>
<dbReference type="InterPro" id="IPR013693">
    <property type="entry name" value="SpoIID/LytB_N"/>
</dbReference>
<evidence type="ECO:0000313" key="5">
    <source>
        <dbReference type="Proteomes" id="UP001596528"/>
    </source>
</evidence>
<feature type="region of interest" description="Disordered" evidence="1">
    <location>
        <begin position="85"/>
        <end position="130"/>
    </location>
</feature>
<dbReference type="NCBIfam" id="TIGR02669">
    <property type="entry name" value="SpoIID_LytB"/>
    <property type="match status" value="1"/>
</dbReference>
<dbReference type="Pfam" id="PF08486">
    <property type="entry name" value="SpoIID"/>
    <property type="match status" value="1"/>
</dbReference>
<sequence length="425" mass="45214">MNFYRLRWLNALRSIGLQLSRTGTAAARSFSGRLAKARRTYRPGPFWKRSGRRLADRPSAGVFALLGGLAFAAVLLTGLAARHGPEDAVGQPASSGFADGADSGPAANSPAGEPGASDSDGKPAEELVPAVNAPNPTVTVWISKTGKVERIPLERYVRGVVAAEMPPEFELAALQAQAIAARTYAVKRMVDTAEAAVTGAKPSQAPGGALVSDTVSDQAYATESAIAAKWGTPERMDKLKQAVESTAGLILTYEDAPIFPAFFSTSGGRTENSENYWEQKLPYLRSVESPWEKDLSPRASTVVTLKTSEVARKLGLPQDVPASGSGSPQLVERTEGGQVKKLRIGGHIFTGREVREKLGLPSAQFTWKIESGEMTFTVFGYGHGVGMSQWGAQGLALQGTGARGILQHYYSGVKIAELTNAILRR</sequence>
<dbReference type="EMBL" id="JBHTGQ010000039">
    <property type="protein sequence ID" value="MFC7751172.1"/>
    <property type="molecule type" value="Genomic_DNA"/>
</dbReference>
<organism evidence="4 5">
    <name type="scientific">Paenibacillus thermoaerophilus</name>
    <dbReference type="NCBI Taxonomy" id="1215385"/>
    <lineage>
        <taxon>Bacteria</taxon>
        <taxon>Bacillati</taxon>
        <taxon>Bacillota</taxon>
        <taxon>Bacilli</taxon>
        <taxon>Bacillales</taxon>
        <taxon>Paenibacillaceae</taxon>
        <taxon>Paenibacillus</taxon>
    </lineage>
</organism>
<feature type="transmembrane region" description="Helical" evidence="2">
    <location>
        <begin position="59"/>
        <end position="81"/>
    </location>
</feature>
<name>A0ABW2V954_9BACL</name>
<evidence type="ECO:0000313" key="4">
    <source>
        <dbReference type="EMBL" id="MFC7751172.1"/>
    </source>
</evidence>
<reference evidence="5" key="1">
    <citation type="journal article" date="2019" name="Int. J. Syst. Evol. Microbiol.">
        <title>The Global Catalogue of Microorganisms (GCM) 10K type strain sequencing project: providing services to taxonomists for standard genome sequencing and annotation.</title>
        <authorList>
            <consortium name="The Broad Institute Genomics Platform"/>
            <consortium name="The Broad Institute Genome Sequencing Center for Infectious Disease"/>
            <person name="Wu L."/>
            <person name="Ma J."/>
        </authorList>
    </citation>
    <scope>NUCLEOTIDE SEQUENCE [LARGE SCALE GENOMIC DNA]</scope>
    <source>
        <strain evidence="5">JCM 18657</strain>
    </source>
</reference>
<feature type="domain" description="Sporulation stage II protein D amidase enhancer LytB N-terminal" evidence="3">
    <location>
        <begin position="144"/>
        <end position="253"/>
    </location>
</feature>